<dbReference type="EMBL" id="JH993052">
    <property type="protein sequence ID" value="EKX38051.1"/>
    <property type="molecule type" value="Genomic_DNA"/>
</dbReference>
<accession>L1IP33</accession>
<reference evidence="4" key="2">
    <citation type="submission" date="2012-11" db="EMBL/GenBank/DDBJ databases">
        <authorList>
            <person name="Kuo A."/>
            <person name="Curtis B.A."/>
            <person name="Tanifuji G."/>
            <person name="Burki F."/>
            <person name="Gruber A."/>
            <person name="Irimia M."/>
            <person name="Maruyama S."/>
            <person name="Arias M.C."/>
            <person name="Ball S.G."/>
            <person name="Gile G.H."/>
            <person name="Hirakawa Y."/>
            <person name="Hopkins J.F."/>
            <person name="Rensing S.A."/>
            <person name="Schmutz J."/>
            <person name="Symeonidi A."/>
            <person name="Elias M."/>
            <person name="Eveleigh R.J."/>
            <person name="Herman E.K."/>
            <person name="Klute M.J."/>
            <person name="Nakayama T."/>
            <person name="Obornik M."/>
            <person name="Reyes-Prieto A."/>
            <person name="Armbrust E.V."/>
            <person name="Aves S.J."/>
            <person name="Beiko R.G."/>
            <person name="Coutinho P."/>
            <person name="Dacks J.B."/>
            <person name="Durnford D.G."/>
            <person name="Fast N.M."/>
            <person name="Green B.R."/>
            <person name="Grisdale C."/>
            <person name="Hempe F."/>
            <person name="Henrissat B."/>
            <person name="Hoppner M.P."/>
            <person name="Ishida K.-I."/>
            <person name="Kim E."/>
            <person name="Koreny L."/>
            <person name="Kroth P.G."/>
            <person name="Liu Y."/>
            <person name="Malik S.-B."/>
            <person name="Maier U.G."/>
            <person name="McRose D."/>
            <person name="Mock T."/>
            <person name="Neilson J.A."/>
            <person name="Onodera N.T."/>
            <person name="Poole A.M."/>
            <person name="Pritham E.J."/>
            <person name="Richards T.A."/>
            <person name="Rocap G."/>
            <person name="Roy S.W."/>
            <person name="Sarai C."/>
            <person name="Schaack S."/>
            <person name="Shirato S."/>
            <person name="Slamovits C.H."/>
            <person name="Spencer D.F."/>
            <person name="Suzuki S."/>
            <person name="Worden A.Z."/>
            <person name="Zauner S."/>
            <person name="Barry K."/>
            <person name="Bell C."/>
            <person name="Bharti A.K."/>
            <person name="Crow J.A."/>
            <person name="Grimwood J."/>
            <person name="Kramer R."/>
            <person name="Lindquist E."/>
            <person name="Lucas S."/>
            <person name="Salamov A."/>
            <person name="McFadden G.I."/>
            <person name="Lane C.E."/>
            <person name="Keeling P.J."/>
            <person name="Gray M.W."/>
            <person name="Grigoriev I.V."/>
            <person name="Archibald J.M."/>
        </authorList>
    </citation>
    <scope>NUCLEOTIDE SEQUENCE</scope>
    <source>
        <strain evidence="4">CCMP2712</strain>
    </source>
</reference>
<evidence type="ECO:0000313" key="4">
    <source>
        <dbReference type="Proteomes" id="UP000011087"/>
    </source>
</evidence>
<dbReference type="HOGENOM" id="CLU_938294_0_0_1"/>
<evidence type="ECO:0000313" key="3">
    <source>
        <dbReference type="EnsemblProtists" id="EKX38051"/>
    </source>
</evidence>
<reference evidence="2 4" key="1">
    <citation type="journal article" date="2012" name="Nature">
        <title>Algal genomes reveal evolutionary mosaicism and the fate of nucleomorphs.</title>
        <authorList>
            <consortium name="DOE Joint Genome Institute"/>
            <person name="Curtis B.A."/>
            <person name="Tanifuji G."/>
            <person name="Burki F."/>
            <person name="Gruber A."/>
            <person name="Irimia M."/>
            <person name="Maruyama S."/>
            <person name="Arias M.C."/>
            <person name="Ball S.G."/>
            <person name="Gile G.H."/>
            <person name="Hirakawa Y."/>
            <person name="Hopkins J.F."/>
            <person name="Kuo A."/>
            <person name="Rensing S.A."/>
            <person name="Schmutz J."/>
            <person name="Symeonidi A."/>
            <person name="Elias M."/>
            <person name="Eveleigh R.J."/>
            <person name="Herman E.K."/>
            <person name="Klute M.J."/>
            <person name="Nakayama T."/>
            <person name="Obornik M."/>
            <person name="Reyes-Prieto A."/>
            <person name="Armbrust E.V."/>
            <person name="Aves S.J."/>
            <person name="Beiko R.G."/>
            <person name="Coutinho P."/>
            <person name="Dacks J.B."/>
            <person name="Durnford D.G."/>
            <person name="Fast N.M."/>
            <person name="Green B.R."/>
            <person name="Grisdale C.J."/>
            <person name="Hempel F."/>
            <person name="Henrissat B."/>
            <person name="Hoppner M.P."/>
            <person name="Ishida K."/>
            <person name="Kim E."/>
            <person name="Koreny L."/>
            <person name="Kroth P.G."/>
            <person name="Liu Y."/>
            <person name="Malik S.B."/>
            <person name="Maier U.G."/>
            <person name="McRose D."/>
            <person name="Mock T."/>
            <person name="Neilson J.A."/>
            <person name="Onodera N.T."/>
            <person name="Poole A.M."/>
            <person name="Pritham E.J."/>
            <person name="Richards T.A."/>
            <person name="Rocap G."/>
            <person name="Roy S.W."/>
            <person name="Sarai C."/>
            <person name="Schaack S."/>
            <person name="Shirato S."/>
            <person name="Slamovits C.H."/>
            <person name="Spencer D.F."/>
            <person name="Suzuki S."/>
            <person name="Worden A.Z."/>
            <person name="Zauner S."/>
            <person name="Barry K."/>
            <person name="Bell C."/>
            <person name="Bharti A.K."/>
            <person name="Crow J.A."/>
            <person name="Grimwood J."/>
            <person name="Kramer R."/>
            <person name="Lindquist E."/>
            <person name="Lucas S."/>
            <person name="Salamov A."/>
            <person name="McFadden G.I."/>
            <person name="Lane C.E."/>
            <person name="Keeling P.J."/>
            <person name="Gray M.W."/>
            <person name="Grigoriev I.V."/>
            <person name="Archibald J.M."/>
        </authorList>
    </citation>
    <scope>NUCLEOTIDE SEQUENCE</scope>
    <source>
        <strain evidence="2 4">CCMP2712</strain>
    </source>
</reference>
<dbReference type="AlphaFoldDB" id="L1IP33"/>
<dbReference type="GeneID" id="17294735"/>
<name>L1IP33_GUITC</name>
<sequence>MPSTAKALRDARGVSLWGLCLCTCFLAVSLRAQFTRSGEVSLFGYQDDHRIFAPLEEFRAGSGPQGSPEAFGGGESGDAGPSDMHGDRIKMKLERLQKERNLLEKRKWDILGSLTRERDSAAIEVAQKSNELHRQRLDSALDRAKARQKRLHDRAQRYYEADQQARQKGIERYVSQSEERGRRLKDLDDLLVDAKRAGGRGDVAAVKQKYDMEVNRLIGELAVDASRVNNVEERDAMLGRIRELDELINRGPDDSEESESGASPASRYFVDDYTRYAANVRARAPVDPQGIRIIPVA</sequence>
<feature type="region of interest" description="Disordered" evidence="1">
    <location>
        <begin position="58"/>
        <end position="86"/>
    </location>
</feature>
<dbReference type="EnsemblProtists" id="EKX38051">
    <property type="protein sequence ID" value="EKX38051"/>
    <property type="gene ID" value="GUITHDRAFT_144543"/>
</dbReference>
<dbReference type="PaxDb" id="55529-EKX38051"/>
<evidence type="ECO:0000313" key="2">
    <source>
        <dbReference type="EMBL" id="EKX38051.1"/>
    </source>
</evidence>
<organism evidence="2">
    <name type="scientific">Guillardia theta (strain CCMP2712)</name>
    <name type="common">Cryptophyte</name>
    <dbReference type="NCBI Taxonomy" id="905079"/>
    <lineage>
        <taxon>Eukaryota</taxon>
        <taxon>Cryptophyceae</taxon>
        <taxon>Pyrenomonadales</taxon>
        <taxon>Geminigeraceae</taxon>
        <taxon>Guillardia</taxon>
    </lineage>
</organism>
<dbReference type="Proteomes" id="UP000011087">
    <property type="component" value="Unassembled WGS sequence"/>
</dbReference>
<dbReference type="KEGG" id="gtt:GUITHDRAFT_144543"/>
<proteinExistence type="predicted"/>
<keyword evidence="4" id="KW-1185">Reference proteome</keyword>
<evidence type="ECO:0000256" key="1">
    <source>
        <dbReference type="SAM" id="MobiDB-lite"/>
    </source>
</evidence>
<gene>
    <name evidence="2" type="ORF">GUITHDRAFT_144543</name>
</gene>
<reference evidence="3" key="3">
    <citation type="submission" date="2016-03" db="UniProtKB">
        <authorList>
            <consortium name="EnsemblProtists"/>
        </authorList>
    </citation>
    <scope>IDENTIFICATION</scope>
</reference>
<protein>
    <submittedName>
        <fullName evidence="2 3">Uncharacterized protein</fullName>
    </submittedName>
</protein>
<dbReference type="RefSeq" id="XP_005825031.1">
    <property type="nucleotide sequence ID" value="XM_005824974.1"/>
</dbReference>